<reference evidence="6" key="1">
    <citation type="journal article" date="2019" name="Int. J. Syst. Evol. Microbiol.">
        <title>The Global Catalogue of Microorganisms (GCM) 10K type strain sequencing project: providing services to taxonomists for standard genome sequencing and annotation.</title>
        <authorList>
            <consortium name="The Broad Institute Genomics Platform"/>
            <consortium name="The Broad Institute Genome Sequencing Center for Infectious Disease"/>
            <person name="Wu L."/>
            <person name="Ma J."/>
        </authorList>
    </citation>
    <scope>NUCLEOTIDE SEQUENCE [LARGE SCALE GENOMIC DNA]</scope>
    <source>
        <strain evidence="6">CGMCC 1.12237</strain>
    </source>
</reference>
<evidence type="ECO:0000313" key="6">
    <source>
        <dbReference type="Proteomes" id="UP001596147"/>
    </source>
</evidence>
<dbReference type="CDD" id="cd01167">
    <property type="entry name" value="bac_FRK"/>
    <property type="match status" value="1"/>
</dbReference>
<evidence type="ECO:0000256" key="3">
    <source>
        <dbReference type="ARBA" id="ARBA00022777"/>
    </source>
</evidence>
<evidence type="ECO:0000259" key="4">
    <source>
        <dbReference type="Pfam" id="PF00294"/>
    </source>
</evidence>
<sequence>MNTNSTVICIGELLIDFFCIDVGIDLTRGQHFEKQAGGAPANVCATIVKLGGNAQFCGKVGNDPFGHYLKNTLDELKVDTSMLLFDENHPTTLAFVSLKDNGERDFVFNRGADVFLSEEDIDKQKLSVASILHFGSATALLEDPFRSTYLNTMLLSKDAGKFISFDPNYRSDLWKGRLDSFVELAKKGIAQADFVKVSDEELKIISGEENLANGVQVIHQLGAETVAVTLGSKGTLISNGQQIETVPSIKVDSIDSTGAGDAFVGAMLSRLATNENPKIALKEFDYLKKITLFSNKVGAIVCTRVGAMSAIPALEEII</sequence>
<comment type="similarity">
    <text evidence="1">Belongs to the carbohydrate kinase PfkB family.</text>
</comment>
<dbReference type="RefSeq" id="WP_382352517.1">
    <property type="nucleotide sequence ID" value="NZ_JBHSMC010000016.1"/>
</dbReference>
<dbReference type="InterPro" id="IPR002173">
    <property type="entry name" value="Carboh/pur_kinase_PfkB_CS"/>
</dbReference>
<feature type="domain" description="Carbohydrate kinase PfkB" evidence="4">
    <location>
        <begin position="6"/>
        <end position="313"/>
    </location>
</feature>
<dbReference type="Gene3D" id="3.40.1190.20">
    <property type="match status" value="1"/>
</dbReference>
<evidence type="ECO:0000256" key="1">
    <source>
        <dbReference type="ARBA" id="ARBA00010688"/>
    </source>
</evidence>
<keyword evidence="3 5" id="KW-0418">Kinase</keyword>
<gene>
    <name evidence="5" type="ORF">ACFPM4_13140</name>
</gene>
<dbReference type="GO" id="GO:0016301">
    <property type="term" value="F:kinase activity"/>
    <property type="evidence" value="ECO:0007669"/>
    <property type="project" value="UniProtKB-KW"/>
</dbReference>
<organism evidence="5 6">
    <name type="scientific">Lederbergia graminis</name>
    <dbReference type="NCBI Taxonomy" id="735518"/>
    <lineage>
        <taxon>Bacteria</taxon>
        <taxon>Bacillati</taxon>
        <taxon>Bacillota</taxon>
        <taxon>Bacilli</taxon>
        <taxon>Bacillales</taxon>
        <taxon>Bacillaceae</taxon>
        <taxon>Lederbergia</taxon>
    </lineage>
</organism>
<comment type="caution">
    <text evidence="5">The sequence shown here is derived from an EMBL/GenBank/DDBJ whole genome shotgun (WGS) entry which is preliminary data.</text>
</comment>
<dbReference type="Pfam" id="PF00294">
    <property type="entry name" value="PfkB"/>
    <property type="match status" value="1"/>
</dbReference>
<dbReference type="EMBL" id="JBHSMC010000016">
    <property type="protein sequence ID" value="MFC5465691.1"/>
    <property type="molecule type" value="Genomic_DNA"/>
</dbReference>
<dbReference type="Proteomes" id="UP001596147">
    <property type="component" value="Unassembled WGS sequence"/>
</dbReference>
<protein>
    <submittedName>
        <fullName evidence="5">Carbohydrate kinase</fullName>
        <ecNumber evidence="5">2.7.1.-</ecNumber>
    </submittedName>
</protein>
<evidence type="ECO:0000256" key="2">
    <source>
        <dbReference type="ARBA" id="ARBA00022679"/>
    </source>
</evidence>
<keyword evidence="6" id="KW-1185">Reference proteome</keyword>
<name>A0ABW0LMC7_9BACI</name>
<dbReference type="InterPro" id="IPR029056">
    <property type="entry name" value="Ribokinase-like"/>
</dbReference>
<dbReference type="SUPFAM" id="SSF53613">
    <property type="entry name" value="Ribokinase-like"/>
    <property type="match status" value="1"/>
</dbReference>
<evidence type="ECO:0000313" key="5">
    <source>
        <dbReference type="EMBL" id="MFC5465691.1"/>
    </source>
</evidence>
<dbReference type="InterPro" id="IPR050306">
    <property type="entry name" value="PfkB_Carbo_kinase"/>
</dbReference>
<dbReference type="PROSITE" id="PS00584">
    <property type="entry name" value="PFKB_KINASES_2"/>
    <property type="match status" value="1"/>
</dbReference>
<keyword evidence="2 5" id="KW-0808">Transferase</keyword>
<accession>A0ABW0LMC7</accession>
<dbReference type="EC" id="2.7.1.-" evidence="5"/>
<proteinExistence type="inferred from homology"/>
<dbReference type="PANTHER" id="PTHR43085">
    <property type="entry name" value="HEXOKINASE FAMILY MEMBER"/>
    <property type="match status" value="1"/>
</dbReference>
<dbReference type="PANTHER" id="PTHR43085:SF54">
    <property type="entry name" value="PUTATIVE-RELATED"/>
    <property type="match status" value="1"/>
</dbReference>
<dbReference type="InterPro" id="IPR011611">
    <property type="entry name" value="PfkB_dom"/>
</dbReference>